<protein>
    <recommendedName>
        <fullName evidence="2">C2H2-type domain-containing protein</fullName>
    </recommendedName>
</protein>
<dbReference type="InterPro" id="IPR026870">
    <property type="entry name" value="Zinc_ribbon_dom"/>
</dbReference>
<dbReference type="Pfam" id="PF10947">
    <property type="entry name" value="DUF2628"/>
    <property type="match status" value="1"/>
</dbReference>
<evidence type="ECO:0000313" key="4">
    <source>
        <dbReference type="Proteomes" id="UP001519345"/>
    </source>
</evidence>
<proteinExistence type="predicted"/>
<evidence type="ECO:0000256" key="1">
    <source>
        <dbReference type="SAM" id="Phobius"/>
    </source>
</evidence>
<organism evidence="3 4">
    <name type="scientific">Virgibacillus natechei</name>
    <dbReference type="NCBI Taxonomy" id="1216297"/>
    <lineage>
        <taxon>Bacteria</taxon>
        <taxon>Bacillati</taxon>
        <taxon>Bacillota</taxon>
        <taxon>Bacilli</taxon>
        <taxon>Bacillales</taxon>
        <taxon>Bacillaceae</taxon>
        <taxon>Virgibacillus</taxon>
    </lineage>
</organism>
<reference evidence="3 4" key="1">
    <citation type="submission" date="2021-03" db="EMBL/GenBank/DDBJ databases">
        <title>Genomic Encyclopedia of Type Strains, Phase IV (KMG-IV): sequencing the most valuable type-strain genomes for metagenomic binning, comparative biology and taxonomic classification.</title>
        <authorList>
            <person name="Goeker M."/>
        </authorList>
    </citation>
    <scope>NUCLEOTIDE SEQUENCE [LARGE SCALE GENOMIC DNA]</scope>
    <source>
        <strain evidence="3 4">DSM 25609</strain>
    </source>
</reference>
<name>A0ABS4IE95_9BACI</name>
<keyword evidence="1" id="KW-1133">Transmembrane helix</keyword>
<sequence>MYCSNCGKEIDPNGRFCTHCSHPLHTEHDYQAAAIESDTPDDVIFEEDMRLFVGKNSAYYDRKWQKAEEKNGVSFNFAAFFLSILWLGYRKMYTFVFYIAILFLGIDLVLYFIGYEYEFARIDPIDQGINIGVAVTIGLYGNHLYKKEAEKRVQSIQNTTTTAGEKEKQLKEKGGKVWYGPILAFLIIIVVYVIPTLFIPVNVNAVDEARYSSFYEYPDVEIGVMFDSVFDNGEWHHVEERDTYDIVEYTGIDAQNYDIAIQFQIFADSDAFEVFSVTMDGMELDVFDINLFLENVFTEYDRLYY</sequence>
<dbReference type="Pfam" id="PF13240">
    <property type="entry name" value="Zn_Ribbon_1"/>
    <property type="match status" value="1"/>
</dbReference>
<keyword evidence="4" id="KW-1185">Reference proteome</keyword>
<feature type="transmembrane region" description="Helical" evidence="1">
    <location>
        <begin position="95"/>
        <end position="113"/>
    </location>
</feature>
<dbReference type="InterPro" id="IPR013087">
    <property type="entry name" value="Znf_C2H2_type"/>
</dbReference>
<dbReference type="Proteomes" id="UP001519345">
    <property type="component" value="Unassembled WGS sequence"/>
</dbReference>
<comment type="caution">
    <text evidence="3">The sequence shown here is derived from an EMBL/GenBank/DDBJ whole genome shotgun (WGS) entry which is preliminary data.</text>
</comment>
<accession>A0ABS4IE95</accession>
<dbReference type="EMBL" id="JAGGKX010000005">
    <property type="protein sequence ID" value="MBP1969225.1"/>
    <property type="molecule type" value="Genomic_DNA"/>
</dbReference>
<evidence type="ECO:0000313" key="3">
    <source>
        <dbReference type="EMBL" id="MBP1969225.1"/>
    </source>
</evidence>
<dbReference type="InterPro" id="IPR024399">
    <property type="entry name" value="DUF2628"/>
</dbReference>
<keyword evidence="1" id="KW-0472">Membrane</keyword>
<dbReference type="PROSITE" id="PS00028">
    <property type="entry name" value="ZINC_FINGER_C2H2_1"/>
    <property type="match status" value="1"/>
</dbReference>
<evidence type="ECO:0000259" key="2">
    <source>
        <dbReference type="PROSITE" id="PS00028"/>
    </source>
</evidence>
<feature type="domain" description="C2H2-type" evidence="2">
    <location>
        <begin position="3"/>
        <end position="25"/>
    </location>
</feature>
<feature type="transmembrane region" description="Helical" evidence="1">
    <location>
        <begin position="177"/>
        <end position="198"/>
    </location>
</feature>
<gene>
    <name evidence="3" type="ORF">J2Z83_001329</name>
</gene>
<feature type="transmembrane region" description="Helical" evidence="1">
    <location>
        <begin position="72"/>
        <end position="89"/>
    </location>
</feature>
<keyword evidence="1" id="KW-0812">Transmembrane</keyword>
<dbReference type="RefSeq" id="WP_209462431.1">
    <property type="nucleotide sequence ID" value="NZ_CP110224.1"/>
</dbReference>